<dbReference type="InterPro" id="IPR032675">
    <property type="entry name" value="LRR_dom_sf"/>
</dbReference>
<dbReference type="EMBL" id="GL377304">
    <property type="protein sequence ID" value="EFI98924.1"/>
    <property type="molecule type" value="Genomic_DNA"/>
</dbReference>
<dbReference type="Proteomes" id="UP000007431">
    <property type="component" value="Unassembled WGS sequence"/>
</dbReference>
<dbReference type="Pfam" id="PF12937">
    <property type="entry name" value="F-box-like"/>
    <property type="match status" value="1"/>
</dbReference>
<dbReference type="SUPFAM" id="SSF52047">
    <property type="entry name" value="RNI-like"/>
    <property type="match status" value="1"/>
</dbReference>
<dbReference type="HOGENOM" id="CLU_029145_0_0_1"/>
<accession>D8PZV4</accession>
<keyword evidence="3" id="KW-1185">Reference proteome</keyword>
<dbReference type="Gene3D" id="3.80.10.10">
    <property type="entry name" value="Ribonuclease Inhibitor"/>
    <property type="match status" value="1"/>
</dbReference>
<evidence type="ECO:0000313" key="2">
    <source>
        <dbReference type="EMBL" id="EFI98924.1"/>
    </source>
</evidence>
<dbReference type="SUPFAM" id="SSF81383">
    <property type="entry name" value="F-box domain"/>
    <property type="match status" value="1"/>
</dbReference>
<reference evidence="2 3" key="1">
    <citation type="journal article" date="2010" name="Nat. Biotechnol.">
        <title>Genome sequence of the model mushroom Schizophyllum commune.</title>
        <authorList>
            <person name="Ohm R.A."/>
            <person name="de Jong J.F."/>
            <person name="Lugones L.G."/>
            <person name="Aerts A."/>
            <person name="Kothe E."/>
            <person name="Stajich J.E."/>
            <person name="de Vries R.P."/>
            <person name="Record E."/>
            <person name="Levasseur A."/>
            <person name="Baker S.E."/>
            <person name="Bartholomew K.A."/>
            <person name="Coutinho P.M."/>
            <person name="Erdmann S."/>
            <person name="Fowler T.J."/>
            <person name="Gathman A.C."/>
            <person name="Lombard V."/>
            <person name="Henrissat B."/>
            <person name="Knabe N."/>
            <person name="Kuees U."/>
            <person name="Lilly W.W."/>
            <person name="Lindquist E."/>
            <person name="Lucas S."/>
            <person name="Magnuson J.K."/>
            <person name="Piumi F."/>
            <person name="Raudaskoski M."/>
            <person name="Salamov A."/>
            <person name="Schmutz J."/>
            <person name="Schwarze F.W.M.R."/>
            <person name="vanKuyk P.A."/>
            <person name="Horton J.S."/>
            <person name="Grigoriev I.V."/>
            <person name="Woesten H.A.B."/>
        </authorList>
    </citation>
    <scope>NUCLEOTIDE SEQUENCE [LARGE SCALE GENOMIC DNA]</scope>
    <source>
        <strain evidence="3">H4-8 / FGSC 9210</strain>
    </source>
</reference>
<protein>
    <recommendedName>
        <fullName evidence="1">F-box domain-containing protein</fullName>
    </recommendedName>
</protein>
<feature type="non-terminal residue" evidence="2">
    <location>
        <position position="635"/>
    </location>
</feature>
<organism evidence="3">
    <name type="scientific">Schizophyllum commune (strain H4-8 / FGSC 9210)</name>
    <name type="common">Split gill fungus</name>
    <dbReference type="NCBI Taxonomy" id="578458"/>
    <lineage>
        <taxon>Eukaryota</taxon>
        <taxon>Fungi</taxon>
        <taxon>Dikarya</taxon>
        <taxon>Basidiomycota</taxon>
        <taxon>Agaricomycotina</taxon>
        <taxon>Agaricomycetes</taxon>
        <taxon>Agaricomycetidae</taxon>
        <taxon>Agaricales</taxon>
        <taxon>Schizophyllaceae</taxon>
        <taxon>Schizophyllum</taxon>
    </lineage>
</organism>
<name>D8PZV4_SCHCM</name>
<dbReference type="PROSITE" id="PS50181">
    <property type="entry name" value="FBOX"/>
    <property type="match status" value="1"/>
</dbReference>
<feature type="domain" description="F-box" evidence="1">
    <location>
        <begin position="186"/>
        <end position="244"/>
    </location>
</feature>
<evidence type="ECO:0000313" key="3">
    <source>
        <dbReference type="Proteomes" id="UP000007431"/>
    </source>
</evidence>
<evidence type="ECO:0000259" key="1">
    <source>
        <dbReference type="PROSITE" id="PS50181"/>
    </source>
</evidence>
<dbReference type="InterPro" id="IPR036047">
    <property type="entry name" value="F-box-like_dom_sf"/>
</dbReference>
<dbReference type="AlphaFoldDB" id="D8PZV4"/>
<dbReference type="VEuPathDB" id="FungiDB:SCHCODRAFT_02532583"/>
<sequence length="635" mass="71108">MCFALVPSLEGRTRKISTCPEPRLPPRLWLNINFLLDAGASDPSMSYYSYGSPTAPYYPALAQDLRMTENQQEYYVCSQQPNPPFNAYSAQPGSSYIGPYDRTSHAASYGSQFREQTNSLSHSSTRWQQAPYQTTYPASQDVRTWGPPYSRSSVYTGYTSPGMPYPSGPGYDNSSFCPQYPVRASVTRINELPPELLSHIFLETLPVQLCDARPHNRAAPLILSHVCRYWRDIAISLPSLWQRLCLTGCQSRRNHRRLRLAQTYMDRVRGTGLVVNYSDVEASDVIFRHWDVVVCGQGLTFAPAADRCYCALDLLISRISEVRVLELIIGQASTLRLSSVPPAAAAALRNLVVRFLEGGETTQMLSRLYTDSPSITQFTWANFHDVCLPRPPIAVPWSQLTSAHIDDCVLTHSAFLSIMENGQRLSDVRVRLGRDNSPPPHGRAQVRQAKVATLTIYGNEPLDVVLSNLQLPSLRTLSLRSDTNDITVWPCADTRTLQQFIAHVSPALDSFKVSRAENVTEQDLVVLLELPQMSTLKSLSVYGPCVRDEFFARLHPGHGAPLAPHLTMLAIGRCTTTDGIIADMIQSRRTYGYPLQHADITFNRDQRDLHARDTAEFRDLEKCGMFVRGSYSTYA</sequence>
<proteinExistence type="predicted"/>
<dbReference type="InterPro" id="IPR001810">
    <property type="entry name" value="F-box_dom"/>
</dbReference>
<gene>
    <name evidence="2" type="ORF">SCHCODRAFT_106863</name>
</gene>
<dbReference type="Gene3D" id="1.20.1280.50">
    <property type="match status" value="1"/>
</dbReference>
<dbReference type="InParanoid" id="D8PZV4"/>